<dbReference type="RefSeq" id="WP_212516626.1">
    <property type="nucleotide sequence ID" value="NZ_JAGSOH010000006.1"/>
</dbReference>
<evidence type="ECO:0000313" key="3">
    <source>
        <dbReference type="Proteomes" id="UP000676325"/>
    </source>
</evidence>
<dbReference type="Proteomes" id="UP000676325">
    <property type="component" value="Unassembled WGS sequence"/>
</dbReference>
<keyword evidence="3" id="KW-1185">Reference proteome</keyword>
<organism evidence="2 3">
    <name type="scientific">Actinospica acidithermotolerans</name>
    <dbReference type="NCBI Taxonomy" id="2828514"/>
    <lineage>
        <taxon>Bacteria</taxon>
        <taxon>Bacillati</taxon>
        <taxon>Actinomycetota</taxon>
        <taxon>Actinomycetes</taxon>
        <taxon>Catenulisporales</taxon>
        <taxon>Actinospicaceae</taxon>
        <taxon>Actinospica</taxon>
    </lineage>
</organism>
<dbReference type="Gene3D" id="3.30.565.10">
    <property type="entry name" value="Histidine kinase-like ATPase, C-terminal domain"/>
    <property type="match status" value="1"/>
</dbReference>
<accession>A0A941EAF8</accession>
<gene>
    <name evidence="2" type="ORF">KDK95_04095</name>
</gene>
<name>A0A941EAF8_9ACTN</name>
<feature type="region of interest" description="Disordered" evidence="1">
    <location>
        <begin position="1"/>
        <end position="21"/>
    </location>
</feature>
<dbReference type="EMBL" id="JAGSOH010000006">
    <property type="protein sequence ID" value="MBR7825474.1"/>
    <property type="molecule type" value="Genomic_DNA"/>
</dbReference>
<dbReference type="InterPro" id="IPR036890">
    <property type="entry name" value="HATPase_C_sf"/>
</dbReference>
<reference evidence="2" key="1">
    <citation type="submission" date="2021-04" db="EMBL/GenBank/DDBJ databases">
        <title>Genome based classification of Actinospica acidithermotolerans sp. nov., an actinobacterium isolated from an Indonesian hot spring.</title>
        <authorList>
            <person name="Kusuma A.B."/>
            <person name="Putra K.E."/>
            <person name="Nafisah S."/>
            <person name="Loh J."/>
            <person name="Nouioui I."/>
            <person name="Goodfellow M."/>
        </authorList>
    </citation>
    <scope>NUCLEOTIDE SEQUENCE</scope>
    <source>
        <strain evidence="2">MGRD01-02</strain>
    </source>
</reference>
<evidence type="ECO:0000313" key="2">
    <source>
        <dbReference type="EMBL" id="MBR7825474.1"/>
    </source>
</evidence>
<evidence type="ECO:0000256" key="1">
    <source>
        <dbReference type="SAM" id="MobiDB-lite"/>
    </source>
</evidence>
<evidence type="ECO:0008006" key="4">
    <source>
        <dbReference type="Google" id="ProtNLM"/>
    </source>
</evidence>
<sequence>MWPNDQVAGPPGTAPGRAGGTGRLATITMPATDRYVAFARLATAHLCGAVGMTVSRAADLRLAVDEACKQFLDRDAPWTDPGAPLELRFDREPEALRITVRGPVADGWPDRGGLSWLILETLIGDVREEIVPGGGAGTLRFAEALPADGVPGDVLWFAAS</sequence>
<proteinExistence type="predicted"/>
<comment type="caution">
    <text evidence="2">The sequence shown here is derived from an EMBL/GenBank/DDBJ whole genome shotgun (WGS) entry which is preliminary data.</text>
</comment>
<protein>
    <recommendedName>
        <fullName evidence="4">ATP-binding protein</fullName>
    </recommendedName>
</protein>
<dbReference type="AlphaFoldDB" id="A0A941EAF8"/>